<feature type="domain" description="F-box" evidence="2">
    <location>
        <begin position="1"/>
        <end position="44"/>
    </location>
</feature>
<accession>A0AAN8MJ64</accession>
<dbReference type="CDD" id="cd09917">
    <property type="entry name" value="F-box_SF"/>
    <property type="match status" value="1"/>
</dbReference>
<dbReference type="Pfam" id="PF00646">
    <property type="entry name" value="F-box"/>
    <property type="match status" value="1"/>
</dbReference>
<dbReference type="EMBL" id="JAVHNR010000011">
    <property type="protein sequence ID" value="KAK6330762.1"/>
    <property type="molecule type" value="Genomic_DNA"/>
</dbReference>
<evidence type="ECO:0000313" key="4">
    <source>
        <dbReference type="Proteomes" id="UP001313282"/>
    </source>
</evidence>
<evidence type="ECO:0000259" key="2">
    <source>
        <dbReference type="PROSITE" id="PS50181"/>
    </source>
</evidence>
<name>A0AAN8MJ64_9PEZI</name>
<comment type="caution">
    <text evidence="3">The sequence shown here is derived from an EMBL/GenBank/DDBJ whole genome shotgun (WGS) entry which is preliminary data.</text>
</comment>
<dbReference type="PROSITE" id="PS50181">
    <property type="entry name" value="FBOX"/>
    <property type="match status" value="1"/>
</dbReference>
<evidence type="ECO:0000256" key="1">
    <source>
        <dbReference type="SAM" id="MobiDB-lite"/>
    </source>
</evidence>
<dbReference type="InterPro" id="IPR036047">
    <property type="entry name" value="F-box-like_dom_sf"/>
</dbReference>
<sequence length="627" mass="71617">MESLPVELLRRIASYTPYPTIHSLSLTSHKLRAAVHDWQVYKSIIDDQIHLFALDPKNLDGVETVSHSVLKHEIHLQPWTQNPITSSMVTITAARYAYADYRAYNLPTRLQLPSWGSNLYRHPPYPLDDSDEGLLRDFVGWGGILAARGHPLIRLIGHTSLHSDNGGKLIWIPGPKIPTHRYTLIFCVSAYLLSDASDLFPRGTDELPEEEEENTMFEPGTGISTPENPGSFLDNTEASLDVRWRGVLSKLANLDQGSYITMPNGELVILSPRSHRDIQYEGHEAPRTRSALDDSYDDLDIKTEGQSFSAFTLLELCVRTVGILGWNYRRLILDGRIPRFRALRWEFASDPTEEQVEEVKGRYDPRQLWGPPVASGIPFEKYMKLEAEFGGDGAGFVWSHLEGMMNKEFLEEGKWMGFYTYGDMQEIDPGMIDIVFTVVDPKELEPQRRARGEDDSDDDEYEYDDSDEDEYEDEYEDDDEYGDEDEEDEYESGENEDGQQGSPTRGEGDRAAGSRRRRRTGPQENRDDSPDVPIIAVKATAKDGLGNFVLWGKFYPQTGKVHLTKVYYQGLESGTMWNWTAFMTPFGIVGRWGHRNFGGYIWLWKEDWYGDVKGNELANRLRHERQA</sequence>
<feature type="region of interest" description="Disordered" evidence="1">
    <location>
        <begin position="445"/>
        <end position="533"/>
    </location>
</feature>
<reference evidence="3 4" key="1">
    <citation type="submission" date="2019-10" db="EMBL/GenBank/DDBJ databases">
        <authorList>
            <person name="Palmer J.M."/>
        </authorList>
    </citation>
    <scope>NUCLEOTIDE SEQUENCE [LARGE SCALE GENOMIC DNA]</scope>
    <source>
        <strain evidence="3 4">TWF718</strain>
    </source>
</reference>
<protein>
    <recommendedName>
        <fullName evidence="2">F-box domain-containing protein</fullName>
    </recommendedName>
</protein>
<dbReference type="AlphaFoldDB" id="A0AAN8MJ64"/>
<gene>
    <name evidence="3" type="ORF">TWF718_002962</name>
</gene>
<dbReference type="InterPro" id="IPR001810">
    <property type="entry name" value="F-box_dom"/>
</dbReference>
<evidence type="ECO:0000313" key="3">
    <source>
        <dbReference type="EMBL" id="KAK6330762.1"/>
    </source>
</evidence>
<keyword evidence="4" id="KW-1185">Reference proteome</keyword>
<organism evidence="3 4">
    <name type="scientific">Orbilia javanica</name>
    <dbReference type="NCBI Taxonomy" id="47235"/>
    <lineage>
        <taxon>Eukaryota</taxon>
        <taxon>Fungi</taxon>
        <taxon>Dikarya</taxon>
        <taxon>Ascomycota</taxon>
        <taxon>Pezizomycotina</taxon>
        <taxon>Orbiliomycetes</taxon>
        <taxon>Orbiliales</taxon>
        <taxon>Orbiliaceae</taxon>
        <taxon>Orbilia</taxon>
    </lineage>
</organism>
<proteinExistence type="predicted"/>
<dbReference type="SUPFAM" id="SSF81383">
    <property type="entry name" value="F-box domain"/>
    <property type="match status" value="1"/>
</dbReference>
<dbReference type="Proteomes" id="UP001313282">
    <property type="component" value="Unassembled WGS sequence"/>
</dbReference>
<feature type="compositionally biased region" description="Acidic residues" evidence="1">
    <location>
        <begin position="454"/>
        <end position="497"/>
    </location>
</feature>